<dbReference type="SUPFAM" id="SSF53335">
    <property type="entry name" value="S-adenosyl-L-methionine-dependent methyltransferases"/>
    <property type="match status" value="1"/>
</dbReference>
<accession>A0ABV4Y0G8</accession>
<dbReference type="NCBIfam" id="TIGR01444">
    <property type="entry name" value="fkbM_fam"/>
    <property type="match status" value="1"/>
</dbReference>
<keyword evidence="2" id="KW-0489">Methyltransferase</keyword>
<comment type="caution">
    <text evidence="2">The sequence shown here is derived from an EMBL/GenBank/DDBJ whole genome shotgun (WGS) entry which is preliminary data.</text>
</comment>
<evidence type="ECO:0000313" key="3">
    <source>
        <dbReference type="Proteomes" id="UP001576784"/>
    </source>
</evidence>
<gene>
    <name evidence="2" type="ORF">ACE1CI_31300</name>
</gene>
<dbReference type="Gene3D" id="3.40.50.150">
    <property type="entry name" value="Vaccinia Virus protein VP39"/>
    <property type="match status" value="1"/>
</dbReference>
<keyword evidence="3" id="KW-1185">Reference proteome</keyword>
<dbReference type="PANTHER" id="PTHR34203:SF15">
    <property type="entry name" value="SLL1173 PROTEIN"/>
    <property type="match status" value="1"/>
</dbReference>
<keyword evidence="2" id="KW-0808">Transferase</keyword>
<dbReference type="Pfam" id="PF05050">
    <property type="entry name" value="Methyltransf_21"/>
    <property type="match status" value="1"/>
</dbReference>
<dbReference type="RefSeq" id="WP_413267033.1">
    <property type="nucleotide sequence ID" value="NZ_JBHFNR010000251.1"/>
</dbReference>
<reference evidence="2 3" key="1">
    <citation type="submission" date="2024-09" db="EMBL/GenBank/DDBJ databases">
        <title>Floridaenema gen nov. (Aerosakkonemataceae, Aerosakkonematales ord. nov., Cyanobacteria) from benthic tropical and subtropical fresh waters, with the description of four new species.</title>
        <authorList>
            <person name="Moretto J.A."/>
            <person name="Berthold D.E."/>
            <person name="Lefler F.W."/>
            <person name="Huang I.-S."/>
            <person name="Laughinghouse H. IV."/>
        </authorList>
    </citation>
    <scope>NUCLEOTIDE SEQUENCE [LARGE SCALE GENOMIC DNA]</scope>
    <source>
        <strain evidence="2 3">BLCC-F50</strain>
    </source>
</reference>
<dbReference type="EMBL" id="JBHFNR010000251">
    <property type="protein sequence ID" value="MFB2897427.1"/>
    <property type="molecule type" value="Genomic_DNA"/>
</dbReference>
<dbReference type="GO" id="GO:0032259">
    <property type="term" value="P:methylation"/>
    <property type="evidence" value="ECO:0007669"/>
    <property type="project" value="UniProtKB-KW"/>
</dbReference>
<sequence>MKTNINMSNFVQEKVMQFQNQSVKDSLRLKFSELSATHLKFPRQTLGYNLSFMLCKSLDKLLGGDNQKVTKNVGEINYQLNTRDLIDFRMFYFGGNEVHIVNYLKSQIGTKSAVMWDIGANTGSVSLPLIQSCSNLIVYAFEPSPTVFERLKKNLSLNSVDRLKINQMAISDRCGSVDFFVSSRSDNSGIGSLASTANSSNKPIPVTCFTGDYLIEHQVVPAPSFIKVDVEGFEYEVFQGLMLFLEQQTDLQIIFEHEPYRLQERGMNPRKIIDLLENLGFAIYRISPEKSFYGINSDSLELFYSSMLKSKGDFVAIRQNTPKSSLF</sequence>
<dbReference type="GO" id="GO:0008168">
    <property type="term" value="F:methyltransferase activity"/>
    <property type="evidence" value="ECO:0007669"/>
    <property type="project" value="UniProtKB-KW"/>
</dbReference>
<proteinExistence type="predicted"/>
<dbReference type="EC" id="2.1.1.-" evidence="2"/>
<dbReference type="InterPro" id="IPR052514">
    <property type="entry name" value="SAM-dependent_MTase"/>
</dbReference>
<dbReference type="InterPro" id="IPR006342">
    <property type="entry name" value="FkbM_mtfrase"/>
</dbReference>
<dbReference type="PANTHER" id="PTHR34203">
    <property type="entry name" value="METHYLTRANSFERASE, FKBM FAMILY PROTEIN"/>
    <property type="match status" value="1"/>
</dbReference>
<name>A0ABV4Y0G8_9CYAN</name>
<organism evidence="2 3">
    <name type="scientific">Floridaenema flaviceps BLCC-F50</name>
    <dbReference type="NCBI Taxonomy" id="3153642"/>
    <lineage>
        <taxon>Bacteria</taxon>
        <taxon>Bacillati</taxon>
        <taxon>Cyanobacteriota</taxon>
        <taxon>Cyanophyceae</taxon>
        <taxon>Oscillatoriophycideae</taxon>
        <taxon>Aerosakkonematales</taxon>
        <taxon>Aerosakkonemataceae</taxon>
        <taxon>Floridanema</taxon>
        <taxon>Floridanema flaviceps</taxon>
    </lineage>
</organism>
<dbReference type="Proteomes" id="UP001576784">
    <property type="component" value="Unassembled WGS sequence"/>
</dbReference>
<feature type="domain" description="Methyltransferase FkbM" evidence="1">
    <location>
        <begin position="117"/>
        <end position="281"/>
    </location>
</feature>
<evidence type="ECO:0000259" key="1">
    <source>
        <dbReference type="Pfam" id="PF05050"/>
    </source>
</evidence>
<protein>
    <submittedName>
        <fullName evidence="2">FkbM family methyltransferase</fullName>
        <ecNumber evidence="2">2.1.1.-</ecNumber>
    </submittedName>
</protein>
<evidence type="ECO:0000313" key="2">
    <source>
        <dbReference type="EMBL" id="MFB2897427.1"/>
    </source>
</evidence>
<dbReference type="InterPro" id="IPR029063">
    <property type="entry name" value="SAM-dependent_MTases_sf"/>
</dbReference>